<dbReference type="STRING" id="1527.SAMN04489757_1495"/>
<sequence>MENNSQDVPRDNDDSSKDVRETKEKEDENSETENIEEESNESVEAETENAATKDKETENKGIENKETGNKVKENTDSKSKESDSKVTGNKETGSKGSGNKETANKETGNKGSGNKESGNKESGNKETANKETANKETGDKGSGNKESGNKETGNKGTENSKDNDKQEAKDKDLLAIIKKIYEIKEPGLMLDNKSVDLSNEDSVKYYTGLSDSSKVKKIAASEAMILSHAYSLVLVQLNDASDAEKVAKEMLNGIDTRKWICVGADDLQVVSRDDVIMLFMVSSTLEENVTSQQIVDAFKEVSGGKLDIELKK</sequence>
<feature type="compositionally biased region" description="Basic and acidic residues" evidence="1">
    <location>
        <begin position="8"/>
        <end position="26"/>
    </location>
</feature>
<gene>
    <name evidence="2" type="ORF">SAMN04489757_1495</name>
</gene>
<reference evidence="2 3" key="1">
    <citation type="submission" date="2016-10" db="EMBL/GenBank/DDBJ databases">
        <authorList>
            <person name="de Groot N.N."/>
        </authorList>
    </citation>
    <scope>NUCLEOTIDE SEQUENCE [LARGE SCALE GENOMIC DNA]</scope>
    <source>
        <strain evidence="2 3">DSM 1283</strain>
    </source>
</reference>
<dbReference type="AlphaFoldDB" id="A0A1I5IQ48"/>
<evidence type="ECO:0000256" key="1">
    <source>
        <dbReference type="SAM" id="MobiDB-lite"/>
    </source>
</evidence>
<feature type="compositionally biased region" description="Basic and acidic residues" evidence="1">
    <location>
        <begin position="117"/>
        <end position="167"/>
    </location>
</feature>
<proteinExistence type="predicted"/>
<protein>
    <submittedName>
        <fullName evidence="2">Uncharacterized protein</fullName>
    </submittedName>
</protein>
<dbReference type="RefSeq" id="WP_170848078.1">
    <property type="nucleotide sequence ID" value="NZ_BAABFM010000029.1"/>
</dbReference>
<keyword evidence="3" id="KW-1185">Reference proteome</keyword>
<evidence type="ECO:0000313" key="2">
    <source>
        <dbReference type="EMBL" id="SFO62316.1"/>
    </source>
</evidence>
<feature type="region of interest" description="Disordered" evidence="1">
    <location>
        <begin position="1"/>
        <end position="167"/>
    </location>
</feature>
<dbReference type="EMBL" id="FOWD01000049">
    <property type="protein sequence ID" value="SFO62316.1"/>
    <property type="molecule type" value="Genomic_DNA"/>
</dbReference>
<feature type="compositionally biased region" description="Basic and acidic residues" evidence="1">
    <location>
        <begin position="51"/>
        <end position="84"/>
    </location>
</feature>
<name>A0A1I5IQ48_9FIRM</name>
<evidence type="ECO:0000313" key="3">
    <source>
        <dbReference type="Proteomes" id="UP000198806"/>
    </source>
</evidence>
<organism evidence="2 3">
    <name type="scientific">Anaerocolumna aminovalerica</name>
    <dbReference type="NCBI Taxonomy" id="1527"/>
    <lineage>
        <taxon>Bacteria</taxon>
        <taxon>Bacillati</taxon>
        <taxon>Bacillota</taxon>
        <taxon>Clostridia</taxon>
        <taxon>Lachnospirales</taxon>
        <taxon>Lachnospiraceae</taxon>
        <taxon>Anaerocolumna</taxon>
    </lineage>
</organism>
<feature type="compositionally biased region" description="Acidic residues" evidence="1">
    <location>
        <begin position="27"/>
        <end position="47"/>
    </location>
</feature>
<dbReference type="Proteomes" id="UP000198806">
    <property type="component" value="Unassembled WGS sequence"/>
</dbReference>
<accession>A0A1I5IQ48</accession>